<dbReference type="SUPFAM" id="SSF81321">
    <property type="entry name" value="Family A G protein-coupled receptor-like"/>
    <property type="match status" value="1"/>
</dbReference>
<evidence type="ECO:0000256" key="13">
    <source>
        <dbReference type="ARBA" id="ARBA00023224"/>
    </source>
</evidence>
<evidence type="ECO:0000256" key="6">
    <source>
        <dbReference type="ARBA" id="ARBA00022989"/>
    </source>
</evidence>
<evidence type="ECO:0000313" key="21">
    <source>
        <dbReference type="Proteomes" id="UP000030759"/>
    </source>
</evidence>
<dbReference type="PANTHER" id="PTHR24235">
    <property type="entry name" value="NEUROPEPTIDE Y RECEPTOR"/>
    <property type="match status" value="1"/>
</dbReference>
<evidence type="ECO:0000256" key="4">
    <source>
        <dbReference type="ARBA" id="ARBA00022475"/>
    </source>
</evidence>
<dbReference type="Gene3D" id="3.30.70.590">
    <property type="entry name" value="Poly(A) polymerase predicted RNA binding domain"/>
    <property type="match status" value="1"/>
</dbReference>
<comment type="subcellular location">
    <subcellularLocation>
        <location evidence="1">Cell membrane</location>
        <topology evidence="1">Multi-pass membrane protein</topology>
    </subcellularLocation>
</comment>
<dbReference type="PRINTS" id="PR00237">
    <property type="entry name" value="GPCRRHODOPSN"/>
</dbReference>
<dbReference type="InterPro" id="IPR000276">
    <property type="entry name" value="GPCR_Rhodpsn"/>
</dbReference>
<keyword evidence="9" id="KW-0564">Palmitate</keyword>
<sequence>MGKNDTFFFGLDPDSLQVHLERRESVGTPYEKAFLSLEPWCVVGGVEAEGVEDYRAPKENIDREEFHTMWVIVMKKPGNSEILSIDLTYHILSFTDTVYRNCNGYSFRSDVKILNHLDLSFVQSYQFTNSTDSCAVERPSETEVLLKMGPVGAAADENQTVEAKVEPYGPGDTTPKGGLPPDPEPELIDSTKLVEVQVVLILAYCSIILLGVVGNSLVIHVIIKFKSMRTVTNFFIANLAVADLLVNTLCLPFTLTYTLMGEWKMGPVLCHLVPYAQGLAVQVSTITLTVIALDRHRCIVYHLESKISKKISFLIIGLAWGISALLASPLAIFREYSLIEIIPDFEIVACTEKWPGEEKSMYGTVYSLSTLLILYVLPLGIISFSYARIWSKLKNHVSPGASSDHYHQRRHKTTKMLVCVVVVFAVSWLPLHAFQLAVDIDSHVLDLKEYKLIFTVLHIIAMCSTFANPLLYGWMNSNYRKAFLSAFQCEQRLDAIHSEVSMTVKAKKNLEVKKNNGPTDSFSEATNV</sequence>
<evidence type="ECO:0000256" key="1">
    <source>
        <dbReference type="ARBA" id="ARBA00004651"/>
    </source>
</evidence>
<feature type="transmembrane region" description="Helical" evidence="18">
    <location>
        <begin position="235"/>
        <end position="255"/>
    </location>
</feature>
<dbReference type="PANTHER" id="PTHR24235:SF20">
    <property type="entry name" value="NEUROPEPTIDE Y RECEPTOR TYPE 2"/>
    <property type="match status" value="1"/>
</dbReference>
<reference evidence="21" key="1">
    <citation type="journal article" date="2013" name="Nat. Biotechnol.">
        <title>Chinese hamster genome sequenced from sorted chromosomes.</title>
        <authorList>
            <person name="Brinkrolf K."/>
            <person name="Rupp O."/>
            <person name="Laux H."/>
            <person name="Kollin F."/>
            <person name="Ernst W."/>
            <person name="Linke B."/>
            <person name="Kofler R."/>
            <person name="Romand S."/>
            <person name="Hesse F."/>
            <person name="Budach W.E."/>
            <person name="Galosy S."/>
            <person name="Muller D."/>
            <person name="Noll T."/>
            <person name="Wienberg J."/>
            <person name="Jostock T."/>
            <person name="Leonard M."/>
            <person name="Grillari J."/>
            <person name="Tauch A."/>
            <person name="Goesmann A."/>
            <person name="Helk B."/>
            <person name="Mott J.E."/>
            <person name="Puhler A."/>
            <person name="Borth N."/>
        </authorList>
    </citation>
    <scope>NUCLEOTIDE SEQUENCE [LARGE SCALE GENOMIC DNA]</scope>
    <source>
        <strain evidence="21">17A/GY</strain>
    </source>
</reference>
<comment type="similarity">
    <text evidence="2 17">Belongs to the G-protein coupled receptor 1 family.</text>
</comment>
<keyword evidence="7 17" id="KW-0297">G-protein coupled receptor</keyword>
<feature type="transmembrane region" description="Helical" evidence="18">
    <location>
        <begin position="198"/>
        <end position="223"/>
    </location>
</feature>
<evidence type="ECO:0000256" key="11">
    <source>
        <dbReference type="ARBA" id="ARBA00023170"/>
    </source>
</evidence>
<keyword evidence="12" id="KW-0325">Glycoprotein</keyword>
<feature type="transmembrane region" description="Helical" evidence="18">
    <location>
        <begin position="416"/>
        <end position="438"/>
    </location>
</feature>
<gene>
    <name evidence="20" type="ORF">H671_1g1623</name>
</gene>
<dbReference type="PROSITE" id="PS50262">
    <property type="entry name" value="G_PROTEIN_RECEP_F1_2"/>
    <property type="match status" value="1"/>
</dbReference>
<evidence type="ECO:0000256" key="8">
    <source>
        <dbReference type="ARBA" id="ARBA00023136"/>
    </source>
</evidence>
<evidence type="ECO:0000256" key="9">
    <source>
        <dbReference type="ARBA" id="ARBA00023139"/>
    </source>
</evidence>
<accession>A0A061ILI5</accession>
<feature type="transmembrane region" description="Helical" evidence="18">
    <location>
        <begin position="365"/>
        <end position="387"/>
    </location>
</feature>
<keyword evidence="5 17" id="KW-0812">Transmembrane</keyword>
<dbReference type="GO" id="GO:0007193">
    <property type="term" value="P:adenylate cyclase-inhibiting G protein-coupled receptor signaling pathway"/>
    <property type="evidence" value="ECO:0007669"/>
    <property type="project" value="UniProtKB-ARBA"/>
</dbReference>
<evidence type="ECO:0000259" key="19">
    <source>
        <dbReference type="PROSITE" id="PS50262"/>
    </source>
</evidence>
<evidence type="ECO:0000256" key="2">
    <source>
        <dbReference type="ARBA" id="ARBA00010663"/>
    </source>
</evidence>
<dbReference type="InterPro" id="IPR017452">
    <property type="entry name" value="GPCR_Rhodpsn_7TM"/>
</dbReference>
<organism evidence="20 21">
    <name type="scientific">Cricetulus griseus</name>
    <name type="common">Chinese hamster</name>
    <name type="synonym">Cricetulus barabensis griseus</name>
    <dbReference type="NCBI Taxonomy" id="10029"/>
    <lineage>
        <taxon>Eukaryota</taxon>
        <taxon>Metazoa</taxon>
        <taxon>Chordata</taxon>
        <taxon>Craniata</taxon>
        <taxon>Vertebrata</taxon>
        <taxon>Euteleostomi</taxon>
        <taxon>Mammalia</taxon>
        <taxon>Eutheria</taxon>
        <taxon>Euarchontoglires</taxon>
        <taxon>Glires</taxon>
        <taxon>Rodentia</taxon>
        <taxon>Myomorpha</taxon>
        <taxon>Muroidea</taxon>
        <taxon>Cricetidae</taxon>
        <taxon>Cricetinae</taxon>
        <taxon>Cricetulus</taxon>
    </lineage>
</organism>
<dbReference type="CDD" id="cd15399">
    <property type="entry name" value="7tmA_NPY2R"/>
    <property type="match status" value="1"/>
</dbReference>
<dbReference type="PRINTS" id="PR01014">
    <property type="entry name" value="NRPEPTIDEY2R"/>
</dbReference>
<evidence type="ECO:0000256" key="12">
    <source>
        <dbReference type="ARBA" id="ARBA00023180"/>
    </source>
</evidence>
<dbReference type="GO" id="GO:0004983">
    <property type="term" value="F:neuropeptide Y receptor activity"/>
    <property type="evidence" value="ECO:0007669"/>
    <property type="project" value="InterPro"/>
</dbReference>
<feature type="transmembrane region" description="Helical" evidence="18">
    <location>
        <begin position="313"/>
        <end position="333"/>
    </location>
</feature>
<comment type="function">
    <text evidence="16">Receptor for neuropeptide Y and peptide YY.</text>
</comment>
<evidence type="ECO:0000313" key="20">
    <source>
        <dbReference type="EMBL" id="ERE90478.1"/>
    </source>
</evidence>
<dbReference type="PRINTS" id="PR01012">
    <property type="entry name" value="NRPEPTIDEYR"/>
</dbReference>
<evidence type="ECO:0000256" key="3">
    <source>
        <dbReference type="ARBA" id="ARBA00019472"/>
    </source>
</evidence>
<dbReference type="SMART" id="SM01381">
    <property type="entry name" value="7TM_GPCR_Srsx"/>
    <property type="match status" value="1"/>
</dbReference>
<dbReference type="Gene3D" id="1.20.1070.10">
    <property type="entry name" value="Rhodopsin 7-helix transmembrane proteins"/>
    <property type="match status" value="1"/>
</dbReference>
<dbReference type="InterPro" id="IPR001358">
    <property type="entry name" value="NPY2_rcpt"/>
</dbReference>
<name>A0A061ILI5_CRIGR</name>
<evidence type="ECO:0000256" key="14">
    <source>
        <dbReference type="ARBA" id="ARBA00023288"/>
    </source>
</evidence>
<keyword evidence="8 18" id="KW-0472">Membrane</keyword>
<keyword evidence="13 17" id="KW-0807">Transducer</keyword>
<dbReference type="Pfam" id="PF00001">
    <property type="entry name" value="7tm_1"/>
    <property type="match status" value="1"/>
</dbReference>
<evidence type="ECO:0000256" key="18">
    <source>
        <dbReference type="SAM" id="Phobius"/>
    </source>
</evidence>
<feature type="domain" description="G-protein coupled receptors family 1 profile" evidence="19">
    <location>
        <begin position="214"/>
        <end position="472"/>
    </location>
</feature>
<keyword evidence="14" id="KW-0449">Lipoprotein</keyword>
<keyword evidence="10" id="KW-1015">Disulfide bond</keyword>
<evidence type="ECO:0000256" key="15">
    <source>
        <dbReference type="ARBA" id="ARBA00032013"/>
    </source>
</evidence>
<feature type="transmembrane region" description="Helical" evidence="18">
    <location>
        <begin position="450"/>
        <end position="471"/>
    </location>
</feature>
<feature type="transmembrane region" description="Helical" evidence="18">
    <location>
        <begin position="275"/>
        <end position="293"/>
    </location>
</feature>
<evidence type="ECO:0000256" key="10">
    <source>
        <dbReference type="ARBA" id="ARBA00023157"/>
    </source>
</evidence>
<dbReference type="Proteomes" id="UP000030759">
    <property type="component" value="Unassembled WGS sequence"/>
</dbReference>
<keyword evidence="4" id="KW-1003">Cell membrane</keyword>
<protein>
    <recommendedName>
        <fullName evidence="3">Neuropeptide Y receptor type 2</fullName>
    </recommendedName>
    <alternativeName>
        <fullName evidence="15">NPY-Y2 receptor</fullName>
    </alternativeName>
</protein>
<keyword evidence="6 18" id="KW-1133">Transmembrane helix</keyword>
<evidence type="ECO:0000256" key="16">
    <source>
        <dbReference type="ARBA" id="ARBA00053878"/>
    </source>
</evidence>
<dbReference type="InterPro" id="IPR000611">
    <property type="entry name" value="NPY_rcpt"/>
</dbReference>
<dbReference type="AlphaFoldDB" id="A0A061ILI5"/>
<dbReference type="GO" id="GO:0005929">
    <property type="term" value="C:cilium"/>
    <property type="evidence" value="ECO:0007669"/>
    <property type="project" value="UniProtKB-ARBA"/>
</dbReference>
<proteinExistence type="inferred from homology"/>
<dbReference type="GO" id="GO:0005886">
    <property type="term" value="C:plasma membrane"/>
    <property type="evidence" value="ECO:0007669"/>
    <property type="project" value="UniProtKB-SubCell"/>
</dbReference>
<evidence type="ECO:0000256" key="5">
    <source>
        <dbReference type="ARBA" id="ARBA00022692"/>
    </source>
</evidence>
<dbReference type="EMBL" id="KE663993">
    <property type="protein sequence ID" value="ERE90478.1"/>
    <property type="molecule type" value="Genomic_DNA"/>
</dbReference>
<dbReference type="FunFam" id="1.20.1070.10:FF:000158">
    <property type="entry name" value="Neuropeptide Y receptor type 2"/>
    <property type="match status" value="1"/>
</dbReference>
<evidence type="ECO:0000256" key="7">
    <source>
        <dbReference type="ARBA" id="ARBA00023040"/>
    </source>
</evidence>
<evidence type="ECO:0000256" key="17">
    <source>
        <dbReference type="RuleBase" id="RU000688"/>
    </source>
</evidence>
<dbReference type="PROSITE" id="PS00237">
    <property type="entry name" value="G_PROTEIN_RECEP_F1_1"/>
    <property type="match status" value="1"/>
</dbReference>
<keyword evidence="11 17" id="KW-0675">Receptor</keyword>